<accession>A0A846QKX7</accession>
<keyword evidence="3" id="KW-1185">Reference proteome</keyword>
<evidence type="ECO:0000256" key="1">
    <source>
        <dbReference type="SAM" id="SignalP"/>
    </source>
</evidence>
<sequence>MKTLICFFLAFFTIAINAQDSEKSEVQKTVEAFFEAFHKKDSIAMNSFVGGEGVKLQSVFMDKEGKHHIRTEEFNGLVKSIVSIPDSVVFQEKLFDFNIQVDGLMANVWVPYEFWYNNEFSHCGVNCLQMFKDDDKKWKIIYLIDTRRRAGCLEK</sequence>
<dbReference type="InterPro" id="IPR032710">
    <property type="entry name" value="NTF2-like_dom_sf"/>
</dbReference>
<evidence type="ECO:0000313" key="3">
    <source>
        <dbReference type="Proteomes" id="UP000590442"/>
    </source>
</evidence>
<comment type="caution">
    <text evidence="2">The sequence shown here is derived from an EMBL/GenBank/DDBJ whole genome shotgun (WGS) entry which is preliminary data.</text>
</comment>
<protein>
    <recommendedName>
        <fullName evidence="4">Nuclear transport factor 2 family protein</fullName>
    </recommendedName>
</protein>
<keyword evidence="1" id="KW-0732">Signal</keyword>
<dbReference type="Proteomes" id="UP000590442">
    <property type="component" value="Unassembled WGS sequence"/>
</dbReference>
<feature type="chain" id="PRO_5032583889" description="Nuclear transport factor 2 family protein" evidence="1">
    <location>
        <begin position="19"/>
        <end position="155"/>
    </location>
</feature>
<dbReference type="Gene3D" id="3.10.450.50">
    <property type="match status" value="1"/>
</dbReference>
<gene>
    <name evidence="2" type="ORF">GGR42_000068</name>
</gene>
<dbReference type="AlphaFoldDB" id="A0A846QKX7"/>
<feature type="signal peptide" evidence="1">
    <location>
        <begin position="1"/>
        <end position="18"/>
    </location>
</feature>
<evidence type="ECO:0008006" key="4">
    <source>
        <dbReference type="Google" id="ProtNLM"/>
    </source>
</evidence>
<evidence type="ECO:0000313" key="2">
    <source>
        <dbReference type="EMBL" id="NJB69606.1"/>
    </source>
</evidence>
<organism evidence="2 3">
    <name type="scientific">Saonia flava</name>
    <dbReference type="NCBI Taxonomy" id="523696"/>
    <lineage>
        <taxon>Bacteria</taxon>
        <taxon>Pseudomonadati</taxon>
        <taxon>Bacteroidota</taxon>
        <taxon>Flavobacteriia</taxon>
        <taxon>Flavobacteriales</taxon>
        <taxon>Flavobacteriaceae</taxon>
        <taxon>Saonia</taxon>
    </lineage>
</organism>
<dbReference type="SUPFAM" id="SSF54427">
    <property type="entry name" value="NTF2-like"/>
    <property type="match status" value="1"/>
</dbReference>
<name>A0A846QKX7_9FLAO</name>
<proteinExistence type="predicted"/>
<dbReference type="RefSeq" id="WP_167959390.1">
    <property type="nucleotide sequence ID" value="NZ_JAATJJ010000001.1"/>
</dbReference>
<dbReference type="EMBL" id="JAATJJ010000001">
    <property type="protein sequence ID" value="NJB69606.1"/>
    <property type="molecule type" value="Genomic_DNA"/>
</dbReference>
<reference evidence="2 3" key="1">
    <citation type="submission" date="2020-03" db="EMBL/GenBank/DDBJ databases">
        <title>Genomic Encyclopedia of Type Strains, Phase IV (KMG-IV): sequencing the most valuable type-strain genomes for metagenomic binning, comparative biology and taxonomic classification.</title>
        <authorList>
            <person name="Goeker M."/>
        </authorList>
    </citation>
    <scope>NUCLEOTIDE SEQUENCE [LARGE SCALE GENOMIC DNA]</scope>
    <source>
        <strain evidence="2 3">DSM 29762</strain>
    </source>
</reference>